<dbReference type="GO" id="GO:0016787">
    <property type="term" value="F:hydrolase activity"/>
    <property type="evidence" value="ECO:0007669"/>
    <property type="project" value="UniProtKB-KW"/>
</dbReference>
<comment type="caution">
    <text evidence="2">The sequence shown here is derived from an EMBL/GenBank/DDBJ whole genome shotgun (WGS) entry which is preliminary data.</text>
</comment>
<protein>
    <submittedName>
        <fullName evidence="2">Alpha/beta hydrolase</fullName>
    </submittedName>
</protein>
<name>A0ABU8QBD0_9RHOB</name>
<dbReference type="PANTHER" id="PTHR12277">
    <property type="entry name" value="ALPHA/BETA HYDROLASE DOMAIN-CONTAINING PROTEIN"/>
    <property type="match status" value="1"/>
</dbReference>
<organism evidence="2 3">
    <name type="scientific">Cognatishimia coralii</name>
    <dbReference type="NCBI Taxonomy" id="3083254"/>
    <lineage>
        <taxon>Bacteria</taxon>
        <taxon>Pseudomonadati</taxon>
        <taxon>Pseudomonadota</taxon>
        <taxon>Alphaproteobacteria</taxon>
        <taxon>Rhodobacterales</taxon>
        <taxon>Paracoccaceae</taxon>
        <taxon>Cognatishimia</taxon>
    </lineage>
</organism>
<dbReference type="RefSeq" id="WP_339401810.1">
    <property type="nucleotide sequence ID" value="NZ_JBBGAZ010000001.1"/>
</dbReference>
<dbReference type="Pfam" id="PF12146">
    <property type="entry name" value="Hydrolase_4"/>
    <property type="match status" value="1"/>
</dbReference>
<accession>A0ABU8QBD0</accession>
<keyword evidence="2" id="KW-0378">Hydrolase</keyword>
<proteinExistence type="predicted"/>
<feature type="domain" description="Serine aminopeptidase S33" evidence="1">
    <location>
        <begin position="206"/>
        <end position="253"/>
    </location>
</feature>
<sequence>MLAFLFLFLGLGALTLEQANPLLIYPYDATEQAPSPAAYSAGLRAYDLEGPEGRVVVWAVPPRGNKPTVFYLHGNAGNLAHRDGRFRRLRQSGFGVFAPAYPGSSGSEGRPSEAALISTVKFAYDSLKSDDQFAAFDGPVVIYGESLGSAVGLGLIEALEASGDQDLPTGIVLEAPFSSISDMAQAAVGDIGQIAPIFMDSWNSAERAAAMSLPLLVIHGKQDRVVPIAQGQAVYDAAGSAKKKIMRVPDANHVNLWASGILTQMFGHMALKDVGL</sequence>
<evidence type="ECO:0000259" key="1">
    <source>
        <dbReference type="Pfam" id="PF12146"/>
    </source>
</evidence>
<evidence type="ECO:0000313" key="2">
    <source>
        <dbReference type="EMBL" id="MEJ5216718.1"/>
    </source>
</evidence>
<dbReference type="InterPro" id="IPR022742">
    <property type="entry name" value="Hydrolase_4"/>
</dbReference>
<dbReference type="Proteomes" id="UP001368270">
    <property type="component" value="Unassembled WGS sequence"/>
</dbReference>
<gene>
    <name evidence="2" type="ORF">WG622_00565</name>
</gene>
<dbReference type="EMBL" id="JBBGAZ010000001">
    <property type="protein sequence ID" value="MEJ5216718.1"/>
    <property type="molecule type" value="Genomic_DNA"/>
</dbReference>
<keyword evidence="3" id="KW-1185">Reference proteome</keyword>
<dbReference type="InterPro" id="IPR029058">
    <property type="entry name" value="AB_hydrolase_fold"/>
</dbReference>
<dbReference type="Gene3D" id="3.40.50.1820">
    <property type="entry name" value="alpha/beta hydrolase"/>
    <property type="match status" value="1"/>
</dbReference>
<dbReference type="SUPFAM" id="SSF53474">
    <property type="entry name" value="alpha/beta-Hydrolases"/>
    <property type="match status" value="1"/>
</dbReference>
<reference evidence="2 3" key="1">
    <citation type="submission" date="2024-03" db="EMBL/GenBank/DDBJ databases">
        <title>Cognatishimia coralii sp. nov., a marine bacterium isolated from coral surrounding seawater.</title>
        <authorList>
            <person name="Liu X."/>
            <person name="Liu S."/>
            <person name="Sun H."/>
            <person name="Zhang Y."/>
        </authorList>
    </citation>
    <scope>NUCLEOTIDE SEQUENCE [LARGE SCALE GENOMIC DNA]</scope>
    <source>
        <strain evidence="2 3">D5M38</strain>
    </source>
</reference>
<evidence type="ECO:0000313" key="3">
    <source>
        <dbReference type="Proteomes" id="UP001368270"/>
    </source>
</evidence>